<sequence>MPHHRQEHQTCDWKLHSNQQSFRERFDRHGKSFGDRVSTKQTRNPPPERLPTLSERPKLSWRESPVQDRPSSYASPPYSKSRNHSGAPTHRSRDIFPQRSQGQWRPKQTLEPQQTSEAVENFDQRAPEKTFAIEPLHTRANGNQVLTREAIMEDLHKVTKKYLSCPDPVEAAVRRQRVLYSDDEGLMEATSTTISASTTTQLPLAAETTASDSNPVTPPPEQVNPLQALIFPPNLVIHSPHSRAEEDEILDPYYSDVSPHHALQEQTNEADKYAKLKSIIVSPQPTQVDRPIEPQNHLKSPEENETLREFQSKLRKSMCIR</sequence>
<name>A0A8X7PUZ9_BRACI</name>
<feature type="compositionally biased region" description="Low complexity" evidence="1">
    <location>
        <begin position="70"/>
        <end position="80"/>
    </location>
</feature>
<dbReference type="Proteomes" id="UP000886595">
    <property type="component" value="Unassembled WGS sequence"/>
</dbReference>
<feature type="region of interest" description="Disordered" evidence="1">
    <location>
        <begin position="1"/>
        <end position="122"/>
    </location>
</feature>
<evidence type="ECO:0000256" key="1">
    <source>
        <dbReference type="SAM" id="MobiDB-lite"/>
    </source>
</evidence>
<feature type="region of interest" description="Disordered" evidence="1">
    <location>
        <begin position="284"/>
        <end position="308"/>
    </location>
</feature>
<feature type="compositionally biased region" description="Basic and acidic residues" evidence="1">
    <location>
        <begin position="22"/>
        <end position="38"/>
    </location>
</feature>
<accession>A0A8X7PUZ9</accession>
<reference evidence="2 3" key="1">
    <citation type="submission" date="2020-02" db="EMBL/GenBank/DDBJ databases">
        <authorList>
            <person name="Ma Q."/>
            <person name="Huang Y."/>
            <person name="Song X."/>
            <person name="Pei D."/>
        </authorList>
    </citation>
    <scope>NUCLEOTIDE SEQUENCE [LARGE SCALE GENOMIC DNA]</scope>
    <source>
        <strain evidence="2">Sxm20200214</strain>
        <tissue evidence="2">Leaf</tissue>
    </source>
</reference>
<feature type="compositionally biased region" description="Basic and acidic residues" evidence="1">
    <location>
        <begin position="299"/>
        <end position="308"/>
    </location>
</feature>
<proteinExistence type="predicted"/>
<dbReference type="EMBL" id="JAAMPC010000015">
    <property type="protein sequence ID" value="KAG2257543.1"/>
    <property type="molecule type" value="Genomic_DNA"/>
</dbReference>
<keyword evidence="3" id="KW-1185">Reference proteome</keyword>
<dbReference type="AlphaFoldDB" id="A0A8X7PUZ9"/>
<comment type="caution">
    <text evidence="2">The sequence shown here is derived from an EMBL/GenBank/DDBJ whole genome shotgun (WGS) entry which is preliminary data.</text>
</comment>
<organism evidence="2 3">
    <name type="scientific">Brassica carinata</name>
    <name type="common">Ethiopian mustard</name>
    <name type="synonym">Abyssinian cabbage</name>
    <dbReference type="NCBI Taxonomy" id="52824"/>
    <lineage>
        <taxon>Eukaryota</taxon>
        <taxon>Viridiplantae</taxon>
        <taxon>Streptophyta</taxon>
        <taxon>Embryophyta</taxon>
        <taxon>Tracheophyta</taxon>
        <taxon>Spermatophyta</taxon>
        <taxon>Magnoliopsida</taxon>
        <taxon>eudicotyledons</taxon>
        <taxon>Gunneridae</taxon>
        <taxon>Pentapetalae</taxon>
        <taxon>rosids</taxon>
        <taxon>malvids</taxon>
        <taxon>Brassicales</taxon>
        <taxon>Brassicaceae</taxon>
        <taxon>Brassiceae</taxon>
        <taxon>Brassica</taxon>
    </lineage>
</organism>
<gene>
    <name evidence="2" type="ORF">Bca52824_076837</name>
</gene>
<protein>
    <submittedName>
        <fullName evidence="2">Uncharacterized protein</fullName>
    </submittedName>
</protein>
<evidence type="ECO:0000313" key="3">
    <source>
        <dbReference type="Proteomes" id="UP000886595"/>
    </source>
</evidence>
<evidence type="ECO:0000313" key="2">
    <source>
        <dbReference type="EMBL" id="KAG2257543.1"/>
    </source>
</evidence>